<keyword evidence="5 10" id="KW-0547">Nucleotide-binding</keyword>
<evidence type="ECO:0000256" key="5">
    <source>
        <dbReference type="ARBA" id="ARBA00022741"/>
    </source>
</evidence>
<evidence type="ECO:0000256" key="11">
    <source>
        <dbReference type="SAM" id="MobiDB-lite"/>
    </source>
</evidence>
<feature type="domain" description="DALR anticodon binding" evidence="12">
    <location>
        <begin position="589"/>
        <end position="695"/>
    </location>
</feature>
<dbReference type="GO" id="GO:0005524">
    <property type="term" value="F:ATP binding"/>
    <property type="evidence" value="ECO:0007669"/>
    <property type="project" value="UniProtKB-UniRule"/>
</dbReference>
<dbReference type="RefSeq" id="WP_141197371.1">
    <property type="nucleotide sequence ID" value="NZ_CP041186.1"/>
</dbReference>
<protein>
    <recommendedName>
        <fullName evidence="10">Glycine--tRNA ligase beta subunit</fullName>
        <ecNumber evidence="10">6.1.1.14</ecNumber>
    </recommendedName>
    <alternativeName>
        <fullName evidence="10">Glycyl-tRNA synthetase beta subunit</fullName>
        <shortName evidence="10">GlyRS</shortName>
    </alternativeName>
</protein>
<evidence type="ECO:0000256" key="7">
    <source>
        <dbReference type="ARBA" id="ARBA00022917"/>
    </source>
</evidence>
<keyword evidence="14" id="KW-1185">Reference proteome</keyword>
<comment type="subunit">
    <text evidence="10">Tetramer of two alpha and two beta subunits.</text>
</comment>
<keyword evidence="6 10" id="KW-0067">ATP-binding</keyword>
<organism evidence="13 14">
    <name type="scientific">Persicimonas caeni</name>
    <dbReference type="NCBI Taxonomy" id="2292766"/>
    <lineage>
        <taxon>Bacteria</taxon>
        <taxon>Deltaproteobacteria</taxon>
        <taxon>Bradymonadales</taxon>
        <taxon>Bradymonadaceae</taxon>
        <taxon>Persicimonas</taxon>
    </lineage>
</organism>
<dbReference type="HAMAP" id="MF_00255">
    <property type="entry name" value="Gly_tRNA_synth_beta"/>
    <property type="match status" value="1"/>
</dbReference>
<sequence length="697" mass="77235">MQLIFEIGAEELPASFCEPALTQIEQKFRERADELRISFDSARTVSTPRRLTLLVDGLAEKQSDLEEERTGPPANIAFKDGEPTKAAEGFARGQGVDVSDLYTVDTDKGEYIAAKVFEEGQPTAELLPELLEEIINGLGFPKSMRWADRTERFARPVRWILAVAGGETVPVTYAGVESSNTTRGHRFAAPESFEVSSIDDYLDGLREAHVIADPAERRETIEKRLAEIAEDIGGTLVQDPALVDEVAFLIEEPHAIAIKFGDEYLELPDEVLISSMRSHQRYFSIADEEGDSLISVCGVIYNTPVRTPEQVYDGNLRVLKARLDDARFFWDKDLKTPLDALVDKLDDVVWLKKLGSMKDRSERMSKLAGAIANELGLGEHVHTAAERGALLSKADLLTDMVGEFPDLQGVMGREYALAHDEDADVAHAIYEQYLPKGAEDDTPATPAGAAVALAEKIDALTGTFGIGLIPTSTSDPYALRRAALGVIRILQEREYSIGLSRLFELSVETYEELSPGVLEKDHAELVDEVVDFAATRLKYQLTDEYPTDVVDAVLAANKDDVLSVQDRVAALAELRDEPDFEPLAIGFKRVVNILRKQAEEQAELAESVDAELLEEEQERALHEAWQEAAGEVDSALAERDWRRACGTLIGLKAPVDDFFDNVMVMAEDEKLRQNRIALLDELRELFMKVADISKIQA</sequence>
<dbReference type="GO" id="GO:0006420">
    <property type="term" value="P:arginyl-tRNA aminoacylation"/>
    <property type="evidence" value="ECO:0007669"/>
    <property type="project" value="InterPro"/>
</dbReference>
<gene>
    <name evidence="10" type="primary">glyS</name>
    <name evidence="13" type="ORF">FIV42_09080</name>
</gene>
<dbReference type="SUPFAM" id="SSF109604">
    <property type="entry name" value="HD-domain/PDEase-like"/>
    <property type="match status" value="1"/>
</dbReference>
<dbReference type="EMBL" id="CP041186">
    <property type="protein sequence ID" value="QDG50879.1"/>
    <property type="molecule type" value="Genomic_DNA"/>
</dbReference>
<evidence type="ECO:0000313" key="13">
    <source>
        <dbReference type="EMBL" id="QDG50879.1"/>
    </source>
</evidence>
<evidence type="ECO:0000256" key="8">
    <source>
        <dbReference type="ARBA" id="ARBA00023146"/>
    </source>
</evidence>
<comment type="similarity">
    <text evidence="2 10">Belongs to the class-II aminoacyl-tRNA synthetase family.</text>
</comment>
<dbReference type="InterPro" id="IPR015944">
    <property type="entry name" value="Gly-tRNA-synth_bsu"/>
</dbReference>
<accession>A0A5B8Y2G4</accession>
<name>A0A4Y6PRY7_PERCE</name>
<dbReference type="InterPro" id="IPR008909">
    <property type="entry name" value="DALR_anticod-bd"/>
</dbReference>
<feature type="region of interest" description="Disordered" evidence="11">
    <location>
        <begin position="62"/>
        <end position="82"/>
    </location>
</feature>
<comment type="catalytic activity">
    <reaction evidence="9 10">
        <text>tRNA(Gly) + glycine + ATP = glycyl-tRNA(Gly) + AMP + diphosphate</text>
        <dbReference type="Rhea" id="RHEA:16013"/>
        <dbReference type="Rhea" id="RHEA-COMP:9664"/>
        <dbReference type="Rhea" id="RHEA-COMP:9683"/>
        <dbReference type="ChEBI" id="CHEBI:30616"/>
        <dbReference type="ChEBI" id="CHEBI:33019"/>
        <dbReference type="ChEBI" id="CHEBI:57305"/>
        <dbReference type="ChEBI" id="CHEBI:78442"/>
        <dbReference type="ChEBI" id="CHEBI:78522"/>
        <dbReference type="ChEBI" id="CHEBI:456215"/>
        <dbReference type="EC" id="6.1.1.14"/>
    </reaction>
</comment>
<keyword evidence="3 10" id="KW-0963">Cytoplasm</keyword>
<dbReference type="PANTHER" id="PTHR30075">
    <property type="entry name" value="GLYCYL-TRNA SYNTHETASE"/>
    <property type="match status" value="1"/>
</dbReference>
<dbReference type="SMART" id="SM00836">
    <property type="entry name" value="DALR_1"/>
    <property type="match status" value="1"/>
</dbReference>
<dbReference type="Pfam" id="PF02092">
    <property type="entry name" value="tRNA_synt_2f"/>
    <property type="match status" value="1"/>
</dbReference>
<keyword evidence="7 10" id="KW-0648">Protein biosynthesis</keyword>
<keyword evidence="8 10" id="KW-0030">Aminoacyl-tRNA synthetase</keyword>
<proteinExistence type="inferred from homology"/>
<evidence type="ECO:0000256" key="2">
    <source>
        <dbReference type="ARBA" id="ARBA00008226"/>
    </source>
</evidence>
<evidence type="ECO:0000256" key="1">
    <source>
        <dbReference type="ARBA" id="ARBA00004496"/>
    </source>
</evidence>
<dbReference type="InterPro" id="IPR006194">
    <property type="entry name" value="Gly-tRNA-synth_heterodimer"/>
</dbReference>
<comment type="subcellular location">
    <subcellularLocation>
        <location evidence="1 10">Cytoplasm</location>
    </subcellularLocation>
</comment>
<evidence type="ECO:0000256" key="6">
    <source>
        <dbReference type="ARBA" id="ARBA00022840"/>
    </source>
</evidence>
<dbReference type="NCBIfam" id="TIGR00211">
    <property type="entry name" value="glyS"/>
    <property type="match status" value="1"/>
</dbReference>
<dbReference type="Pfam" id="PF05746">
    <property type="entry name" value="DALR_1"/>
    <property type="match status" value="1"/>
</dbReference>
<reference evidence="13 14" key="1">
    <citation type="submission" date="2019-06" db="EMBL/GenBank/DDBJ databases">
        <title>Persicimonas caeni gen. nov., sp. nov., a predatory bacterium isolated from solar saltern.</title>
        <authorList>
            <person name="Wang S."/>
        </authorList>
    </citation>
    <scope>NUCLEOTIDE SEQUENCE [LARGE SCALE GENOMIC DNA]</scope>
    <source>
        <strain evidence="13 14">YN101</strain>
    </source>
</reference>
<dbReference type="EC" id="6.1.1.14" evidence="10"/>
<dbReference type="GO" id="GO:0004814">
    <property type="term" value="F:arginine-tRNA ligase activity"/>
    <property type="evidence" value="ECO:0007669"/>
    <property type="project" value="InterPro"/>
</dbReference>
<evidence type="ECO:0000256" key="9">
    <source>
        <dbReference type="ARBA" id="ARBA00047937"/>
    </source>
</evidence>
<dbReference type="GO" id="GO:0006426">
    <property type="term" value="P:glycyl-tRNA aminoacylation"/>
    <property type="evidence" value="ECO:0007669"/>
    <property type="project" value="UniProtKB-UniRule"/>
</dbReference>
<dbReference type="OrthoDB" id="9775440at2"/>
<evidence type="ECO:0000259" key="12">
    <source>
        <dbReference type="SMART" id="SM00836"/>
    </source>
</evidence>
<dbReference type="SUPFAM" id="SSF47323">
    <property type="entry name" value="Anticodon-binding domain of a subclass of class I aminoacyl-tRNA synthetases"/>
    <property type="match status" value="1"/>
</dbReference>
<evidence type="ECO:0000256" key="3">
    <source>
        <dbReference type="ARBA" id="ARBA00022490"/>
    </source>
</evidence>
<dbReference type="Proteomes" id="UP000315995">
    <property type="component" value="Chromosome"/>
</dbReference>
<dbReference type="PRINTS" id="PR01045">
    <property type="entry name" value="TRNASYNTHGB"/>
</dbReference>
<dbReference type="InterPro" id="IPR009080">
    <property type="entry name" value="tRNAsynth_Ia_anticodon-bd"/>
</dbReference>
<dbReference type="GO" id="GO:0005829">
    <property type="term" value="C:cytosol"/>
    <property type="evidence" value="ECO:0007669"/>
    <property type="project" value="TreeGrafter"/>
</dbReference>
<evidence type="ECO:0000256" key="10">
    <source>
        <dbReference type="HAMAP-Rule" id="MF_00255"/>
    </source>
</evidence>
<dbReference type="PROSITE" id="PS50861">
    <property type="entry name" value="AA_TRNA_LIGASE_II_GLYAB"/>
    <property type="match status" value="1"/>
</dbReference>
<dbReference type="Gene3D" id="1.10.730.10">
    <property type="entry name" value="Isoleucyl-tRNA Synthetase, Domain 1"/>
    <property type="match status" value="1"/>
</dbReference>
<dbReference type="PANTHER" id="PTHR30075:SF2">
    <property type="entry name" value="GLYCINE--TRNA LIGASE, CHLOROPLASTIC_MITOCHONDRIAL 2"/>
    <property type="match status" value="1"/>
</dbReference>
<dbReference type="AlphaFoldDB" id="A0A4Y6PRY7"/>
<accession>A0A4Y6PRY7</accession>
<dbReference type="GO" id="GO:0004820">
    <property type="term" value="F:glycine-tRNA ligase activity"/>
    <property type="evidence" value="ECO:0007669"/>
    <property type="project" value="UniProtKB-UniRule"/>
</dbReference>
<evidence type="ECO:0000313" key="14">
    <source>
        <dbReference type="Proteomes" id="UP000315995"/>
    </source>
</evidence>
<evidence type="ECO:0000256" key="4">
    <source>
        <dbReference type="ARBA" id="ARBA00022598"/>
    </source>
</evidence>
<keyword evidence="4 10" id="KW-0436">Ligase</keyword>